<dbReference type="Proteomes" id="UP001597273">
    <property type="component" value="Unassembled WGS sequence"/>
</dbReference>
<gene>
    <name evidence="1" type="ORF">ACFSDB_08235</name>
</gene>
<proteinExistence type="predicted"/>
<dbReference type="EMBL" id="JBHUFW010000005">
    <property type="protein sequence ID" value="MFD1862918.1"/>
    <property type="molecule type" value="Genomic_DNA"/>
</dbReference>
<name>A0ABW4QHD1_9BACL</name>
<reference evidence="2" key="1">
    <citation type="journal article" date="2019" name="Int. J. Syst. Evol. Microbiol.">
        <title>The Global Catalogue of Microorganisms (GCM) 10K type strain sequencing project: providing services to taxonomists for standard genome sequencing and annotation.</title>
        <authorList>
            <consortium name="The Broad Institute Genomics Platform"/>
            <consortium name="The Broad Institute Genome Sequencing Center for Infectious Disease"/>
            <person name="Wu L."/>
            <person name="Ma J."/>
        </authorList>
    </citation>
    <scope>NUCLEOTIDE SEQUENCE [LARGE SCALE GENOMIC DNA]</scope>
    <source>
        <strain evidence="2">CGMCC 1.15475</strain>
    </source>
</reference>
<keyword evidence="2" id="KW-1185">Reference proteome</keyword>
<comment type="caution">
    <text evidence="1">The sequence shown here is derived from an EMBL/GenBank/DDBJ whole genome shotgun (WGS) entry which is preliminary data.</text>
</comment>
<evidence type="ECO:0000313" key="2">
    <source>
        <dbReference type="Proteomes" id="UP001597273"/>
    </source>
</evidence>
<accession>A0ABW4QHD1</accession>
<dbReference type="RefSeq" id="WP_204891826.1">
    <property type="nucleotide sequence ID" value="NZ_JBHUFW010000005.1"/>
</dbReference>
<protein>
    <submittedName>
        <fullName evidence="1">Uncharacterized protein</fullName>
    </submittedName>
</protein>
<organism evidence="1 2">
    <name type="scientific">Planococcus chinensis</name>
    <dbReference type="NCBI Taxonomy" id="272917"/>
    <lineage>
        <taxon>Bacteria</taxon>
        <taxon>Bacillati</taxon>
        <taxon>Bacillota</taxon>
        <taxon>Bacilli</taxon>
        <taxon>Bacillales</taxon>
        <taxon>Caryophanaceae</taxon>
        <taxon>Planococcus</taxon>
    </lineage>
</organism>
<sequence length="81" mass="9034">MHQNPLDNEPHVRARLDEYHIEVPDFPAKSTKWNRFLQFLGSPAKDPFESLASTERGILAMKVAPAAGGAGLMLLQVLFFV</sequence>
<evidence type="ECO:0000313" key="1">
    <source>
        <dbReference type="EMBL" id="MFD1862918.1"/>
    </source>
</evidence>